<evidence type="ECO:0000313" key="4">
    <source>
        <dbReference type="Proteomes" id="UP000422569"/>
    </source>
</evidence>
<organism evidence="3 4">
    <name type="scientific">Methylocystis parvus</name>
    <dbReference type="NCBI Taxonomy" id="134"/>
    <lineage>
        <taxon>Bacteria</taxon>
        <taxon>Pseudomonadati</taxon>
        <taxon>Pseudomonadota</taxon>
        <taxon>Alphaproteobacteria</taxon>
        <taxon>Hyphomicrobiales</taxon>
        <taxon>Methylocystaceae</taxon>
        <taxon>Methylocystis</taxon>
    </lineage>
</organism>
<keyword evidence="2" id="KW-0812">Transmembrane</keyword>
<keyword evidence="2" id="KW-1133">Transmembrane helix</keyword>
<dbReference type="EMBL" id="CP044331">
    <property type="protein sequence ID" value="QGM98233.1"/>
    <property type="molecule type" value="Genomic_DNA"/>
</dbReference>
<reference evidence="3 4" key="1">
    <citation type="submission" date="2019-09" db="EMBL/GenBank/DDBJ databases">
        <title>Isolation and complete genome sequencing of Methylocystis species.</title>
        <authorList>
            <person name="Rumah B.L."/>
            <person name="Stead C.E."/>
            <person name="Stevens B.C."/>
            <person name="Minton N.P."/>
            <person name="Grosse-Honebrink A."/>
            <person name="Zhang Y."/>
        </authorList>
    </citation>
    <scope>NUCLEOTIDE SEQUENCE [LARGE SCALE GENOMIC DNA]</scope>
    <source>
        <strain evidence="3 4">BRCS2</strain>
    </source>
</reference>
<sequence length="65" mass="6905">MADATSQAHSHAHDPAVGHVHAPNRVKAQKRAARLSLLESSATERLLGVAIALAALWAGVFWALR</sequence>
<evidence type="ECO:0000256" key="1">
    <source>
        <dbReference type="SAM" id="MobiDB-lite"/>
    </source>
</evidence>
<accession>A0A6B8MAC0</accession>
<dbReference type="AlphaFoldDB" id="A0A6B8MAC0"/>
<dbReference type="KEGG" id="mpar:F7D14_12620"/>
<feature type="transmembrane region" description="Helical" evidence="2">
    <location>
        <begin position="46"/>
        <end position="64"/>
    </location>
</feature>
<proteinExistence type="predicted"/>
<evidence type="ECO:0000256" key="2">
    <source>
        <dbReference type="SAM" id="Phobius"/>
    </source>
</evidence>
<gene>
    <name evidence="3" type="ORF">F7D14_12620</name>
</gene>
<name>A0A6B8MAC0_9HYPH</name>
<protein>
    <submittedName>
        <fullName evidence="3">Uncharacterized protein</fullName>
    </submittedName>
</protein>
<keyword evidence="4" id="KW-1185">Reference proteome</keyword>
<keyword evidence="2" id="KW-0472">Membrane</keyword>
<evidence type="ECO:0000313" key="3">
    <source>
        <dbReference type="EMBL" id="QGM98233.1"/>
    </source>
</evidence>
<dbReference type="Proteomes" id="UP000422569">
    <property type="component" value="Chromosome"/>
</dbReference>
<feature type="region of interest" description="Disordered" evidence="1">
    <location>
        <begin position="1"/>
        <end position="27"/>
    </location>
</feature>